<accession>A0A0G9K360</accession>
<dbReference type="RefSeq" id="WP_046996549.1">
    <property type="nucleotide sequence ID" value="NZ_JAIQ01000078.1"/>
</dbReference>
<dbReference type="PATRIC" id="fig|1447256.3.peg.976"/>
<name>A0A0G9K360_9BACT</name>
<gene>
    <name evidence="1" type="ORF">AA20_05020</name>
</gene>
<organism evidence="1 2">
    <name type="scientific">Aliarcobacter butzleri L348</name>
    <dbReference type="NCBI Taxonomy" id="1447256"/>
    <lineage>
        <taxon>Bacteria</taxon>
        <taxon>Pseudomonadati</taxon>
        <taxon>Campylobacterota</taxon>
        <taxon>Epsilonproteobacteria</taxon>
        <taxon>Campylobacterales</taxon>
        <taxon>Arcobacteraceae</taxon>
        <taxon>Aliarcobacter</taxon>
    </lineage>
</organism>
<sequence>MILFHGKKIEIIANKIAIKKAKSPEELEACATHIEESNYGDFIIDNDEWAKQVRIKAYGISWYLNKYINSQEYYNFVYFIENEFNYKQIVK</sequence>
<proteinExistence type="predicted"/>
<dbReference type="Proteomes" id="UP000035514">
    <property type="component" value="Unassembled WGS sequence"/>
</dbReference>
<dbReference type="EMBL" id="JAIQ01000078">
    <property type="protein sequence ID" value="KLE00911.1"/>
    <property type="molecule type" value="Genomic_DNA"/>
</dbReference>
<comment type="caution">
    <text evidence="1">The sequence shown here is derived from an EMBL/GenBank/DDBJ whole genome shotgun (WGS) entry which is preliminary data.</text>
</comment>
<protein>
    <submittedName>
        <fullName evidence="1">Uncharacterized protein</fullName>
    </submittedName>
</protein>
<reference evidence="1 2" key="1">
    <citation type="submission" date="2014-01" db="EMBL/GenBank/DDBJ databases">
        <title>Development of a Comparative Genomic Fingerprinting Assay for High Resolution Genotyping of Arcobacter butzleri.</title>
        <authorList>
            <person name="Webb A.L."/>
            <person name="Inglis G.D."/>
            <person name="Kruczkiewicz P."/>
            <person name="Selinger L.B."/>
            <person name="Taboada E.N."/>
        </authorList>
    </citation>
    <scope>NUCLEOTIDE SEQUENCE [LARGE SCALE GENOMIC DNA]</scope>
    <source>
        <strain evidence="1 2">L348</strain>
    </source>
</reference>
<dbReference type="AlphaFoldDB" id="A0A0G9K360"/>
<evidence type="ECO:0000313" key="2">
    <source>
        <dbReference type="Proteomes" id="UP000035514"/>
    </source>
</evidence>
<evidence type="ECO:0000313" key="1">
    <source>
        <dbReference type="EMBL" id="KLE00911.1"/>
    </source>
</evidence>